<sequence>MNIHVKSNNINQYNDLLKYLTKKYNNTKY</sequence>
<gene>
    <name evidence="1" type="ORF">SDC9_08531</name>
</gene>
<evidence type="ECO:0000313" key="1">
    <source>
        <dbReference type="EMBL" id="MPL62911.1"/>
    </source>
</evidence>
<proteinExistence type="predicted"/>
<dbReference type="AlphaFoldDB" id="A0A644TAJ9"/>
<accession>A0A644TAJ9</accession>
<organism evidence="1">
    <name type="scientific">bioreactor metagenome</name>
    <dbReference type="NCBI Taxonomy" id="1076179"/>
    <lineage>
        <taxon>unclassified sequences</taxon>
        <taxon>metagenomes</taxon>
        <taxon>ecological metagenomes</taxon>
    </lineage>
</organism>
<reference evidence="1" key="1">
    <citation type="submission" date="2019-08" db="EMBL/GenBank/DDBJ databases">
        <authorList>
            <person name="Kucharzyk K."/>
            <person name="Murdoch R.W."/>
            <person name="Higgins S."/>
            <person name="Loffler F."/>
        </authorList>
    </citation>
    <scope>NUCLEOTIDE SEQUENCE</scope>
</reference>
<dbReference type="EMBL" id="VSSQ01000019">
    <property type="protein sequence ID" value="MPL62911.1"/>
    <property type="molecule type" value="Genomic_DNA"/>
</dbReference>
<comment type="caution">
    <text evidence="1">The sequence shown here is derived from an EMBL/GenBank/DDBJ whole genome shotgun (WGS) entry which is preliminary data.</text>
</comment>
<name>A0A644TAJ9_9ZZZZ</name>
<protein>
    <submittedName>
        <fullName evidence="1">Uncharacterized protein</fullName>
    </submittedName>
</protein>